<evidence type="ECO:0000313" key="3">
    <source>
        <dbReference type="Proteomes" id="UP000800092"/>
    </source>
</evidence>
<dbReference type="AlphaFoldDB" id="A0A6A6HFD1"/>
<reference evidence="2" key="1">
    <citation type="journal article" date="2020" name="Stud. Mycol.">
        <title>101 Dothideomycetes genomes: a test case for predicting lifestyles and emergence of pathogens.</title>
        <authorList>
            <person name="Haridas S."/>
            <person name="Albert R."/>
            <person name="Binder M."/>
            <person name="Bloem J."/>
            <person name="Labutti K."/>
            <person name="Salamov A."/>
            <person name="Andreopoulos B."/>
            <person name="Baker S."/>
            <person name="Barry K."/>
            <person name="Bills G."/>
            <person name="Bluhm B."/>
            <person name="Cannon C."/>
            <person name="Castanera R."/>
            <person name="Culley D."/>
            <person name="Daum C."/>
            <person name="Ezra D."/>
            <person name="Gonzalez J."/>
            <person name="Henrissat B."/>
            <person name="Kuo A."/>
            <person name="Liang C."/>
            <person name="Lipzen A."/>
            <person name="Lutzoni F."/>
            <person name="Magnuson J."/>
            <person name="Mondo S."/>
            <person name="Nolan M."/>
            <person name="Ohm R."/>
            <person name="Pangilinan J."/>
            <person name="Park H.-J."/>
            <person name="Ramirez L."/>
            <person name="Alfaro M."/>
            <person name="Sun H."/>
            <person name="Tritt A."/>
            <person name="Yoshinaga Y."/>
            <person name="Zwiers L.-H."/>
            <person name="Turgeon B."/>
            <person name="Goodwin S."/>
            <person name="Spatafora J."/>
            <person name="Crous P."/>
            <person name="Grigoriev I."/>
        </authorList>
    </citation>
    <scope>NUCLEOTIDE SEQUENCE</scope>
    <source>
        <strain evidence="2">Tuck. ex Michener</strain>
    </source>
</reference>
<sequence length="205" mass="22988">MPSLPTSSRTGPSTRDLASQKDAWVGQSCRYRRSVKIDGEIVRMSESRRQIFEASPFDPMTPKYEAQLKEAMRYQMAAGDGDAVHLRTHGWRPTWGPELSGITEHVTLTTPKIEPRRGEPKVIHSRHREGENHASRSDTPKAQPMNSALLPTPPPTPRSCRLPTPELPRCEQKQFCACGACVHPTKFAWRCQGNGPSEQQAYSLE</sequence>
<dbReference type="OrthoDB" id="3926247at2759"/>
<dbReference type="Proteomes" id="UP000800092">
    <property type="component" value="Unassembled WGS sequence"/>
</dbReference>
<evidence type="ECO:0000313" key="2">
    <source>
        <dbReference type="EMBL" id="KAF2236651.1"/>
    </source>
</evidence>
<evidence type="ECO:0000256" key="1">
    <source>
        <dbReference type="SAM" id="MobiDB-lite"/>
    </source>
</evidence>
<proteinExistence type="predicted"/>
<protein>
    <submittedName>
        <fullName evidence="2">Uncharacterized protein</fullName>
    </submittedName>
</protein>
<feature type="compositionally biased region" description="Polar residues" evidence="1">
    <location>
        <begin position="1"/>
        <end position="17"/>
    </location>
</feature>
<gene>
    <name evidence="2" type="ORF">EV356DRAFT_512859</name>
</gene>
<organism evidence="2 3">
    <name type="scientific">Viridothelium virens</name>
    <name type="common">Speckled blister lichen</name>
    <name type="synonym">Trypethelium virens</name>
    <dbReference type="NCBI Taxonomy" id="1048519"/>
    <lineage>
        <taxon>Eukaryota</taxon>
        <taxon>Fungi</taxon>
        <taxon>Dikarya</taxon>
        <taxon>Ascomycota</taxon>
        <taxon>Pezizomycotina</taxon>
        <taxon>Dothideomycetes</taxon>
        <taxon>Dothideomycetes incertae sedis</taxon>
        <taxon>Trypetheliales</taxon>
        <taxon>Trypetheliaceae</taxon>
        <taxon>Viridothelium</taxon>
    </lineage>
</organism>
<feature type="region of interest" description="Disordered" evidence="1">
    <location>
        <begin position="1"/>
        <end position="23"/>
    </location>
</feature>
<feature type="region of interest" description="Disordered" evidence="1">
    <location>
        <begin position="114"/>
        <end position="160"/>
    </location>
</feature>
<keyword evidence="3" id="KW-1185">Reference proteome</keyword>
<accession>A0A6A6HFD1</accession>
<name>A0A6A6HFD1_VIRVR</name>
<feature type="compositionally biased region" description="Basic and acidic residues" evidence="1">
    <location>
        <begin position="114"/>
        <end position="139"/>
    </location>
</feature>
<dbReference type="EMBL" id="ML991784">
    <property type="protein sequence ID" value="KAF2236651.1"/>
    <property type="molecule type" value="Genomic_DNA"/>
</dbReference>